<dbReference type="Gene3D" id="3.40.1090.10">
    <property type="entry name" value="Cytosolic phospholipase A2 catalytic domain"/>
    <property type="match status" value="1"/>
</dbReference>
<dbReference type="GO" id="GO:0008270">
    <property type="term" value="F:zinc ion binding"/>
    <property type="evidence" value="ECO:0007669"/>
    <property type="project" value="UniProtKB-KW"/>
</dbReference>
<gene>
    <name evidence="7" type="ORF">T440DRAFT_527835</name>
</gene>
<evidence type="ECO:0000256" key="1">
    <source>
        <dbReference type="ARBA" id="ARBA00022723"/>
    </source>
</evidence>
<accession>A0A6A7AP90</accession>
<keyword evidence="8" id="KW-1185">Reference proteome</keyword>
<feature type="non-terminal residue" evidence="7">
    <location>
        <position position="135"/>
    </location>
</feature>
<evidence type="ECO:0000259" key="6">
    <source>
        <dbReference type="PROSITE" id="PS51635"/>
    </source>
</evidence>
<organism evidence="7 8">
    <name type="scientific">Plenodomus tracheiphilus IPT5</name>
    <dbReference type="NCBI Taxonomy" id="1408161"/>
    <lineage>
        <taxon>Eukaryota</taxon>
        <taxon>Fungi</taxon>
        <taxon>Dikarya</taxon>
        <taxon>Ascomycota</taxon>
        <taxon>Pezizomycotina</taxon>
        <taxon>Dothideomycetes</taxon>
        <taxon>Pleosporomycetidae</taxon>
        <taxon>Pleosporales</taxon>
        <taxon>Pleosporineae</taxon>
        <taxon>Leptosphaeriaceae</taxon>
        <taxon>Plenodomus</taxon>
    </lineage>
</organism>
<dbReference type="SUPFAM" id="SSF52151">
    <property type="entry name" value="FabD/lysophospholipase-like"/>
    <property type="match status" value="1"/>
</dbReference>
<evidence type="ECO:0000256" key="5">
    <source>
        <dbReference type="PROSITE-ProRule" id="PRU01161"/>
    </source>
</evidence>
<feature type="non-terminal residue" evidence="7">
    <location>
        <position position="1"/>
    </location>
</feature>
<keyword evidence="2" id="KW-0863">Zinc-finger</keyword>
<proteinExistence type="predicted"/>
<name>A0A6A7AP90_9PLEO</name>
<feature type="short sequence motif" description="GXGXXG" evidence="5">
    <location>
        <begin position="95"/>
        <end position="100"/>
    </location>
</feature>
<dbReference type="InterPro" id="IPR017907">
    <property type="entry name" value="Znf_RING_CS"/>
</dbReference>
<reference evidence="7" key="1">
    <citation type="submission" date="2020-01" db="EMBL/GenBank/DDBJ databases">
        <authorList>
            <consortium name="DOE Joint Genome Institute"/>
            <person name="Haridas S."/>
            <person name="Albert R."/>
            <person name="Binder M."/>
            <person name="Bloem J."/>
            <person name="Labutti K."/>
            <person name="Salamov A."/>
            <person name="Andreopoulos B."/>
            <person name="Baker S.E."/>
            <person name="Barry K."/>
            <person name="Bills G."/>
            <person name="Bluhm B.H."/>
            <person name="Cannon C."/>
            <person name="Castanera R."/>
            <person name="Culley D.E."/>
            <person name="Daum C."/>
            <person name="Ezra D."/>
            <person name="Gonzalez J.B."/>
            <person name="Henrissat B."/>
            <person name="Kuo A."/>
            <person name="Liang C."/>
            <person name="Lipzen A."/>
            <person name="Lutzoni F."/>
            <person name="Magnuson J."/>
            <person name="Mondo S."/>
            <person name="Nolan M."/>
            <person name="Ohm R."/>
            <person name="Pangilinan J."/>
            <person name="Park H.-J."/>
            <person name="Ramirez L."/>
            <person name="Alfaro M."/>
            <person name="Sun H."/>
            <person name="Tritt A."/>
            <person name="Yoshinaga Y."/>
            <person name="Zwiers L.-H."/>
            <person name="Turgeon B.G."/>
            <person name="Goodwin S.B."/>
            <person name="Spatafora J.W."/>
            <person name="Crous P.W."/>
            <person name="Grigoriev I.V."/>
        </authorList>
    </citation>
    <scope>NUCLEOTIDE SEQUENCE</scope>
    <source>
        <strain evidence="7">IPT5</strain>
    </source>
</reference>
<dbReference type="Proteomes" id="UP000799423">
    <property type="component" value="Unassembled WGS sequence"/>
</dbReference>
<dbReference type="InterPro" id="IPR016035">
    <property type="entry name" value="Acyl_Trfase/lysoPLipase"/>
</dbReference>
<evidence type="ECO:0000256" key="4">
    <source>
        <dbReference type="ARBA" id="ARBA00023098"/>
    </source>
</evidence>
<comment type="caution">
    <text evidence="5">Lacks conserved residue(s) required for the propagation of feature annotation.</text>
</comment>
<dbReference type="GO" id="GO:0046486">
    <property type="term" value="P:glycerolipid metabolic process"/>
    <property type="evidence" value="ECO:0007669"/>
    <property type="project" value="UniProtKB-ARBA"/>
</dbReference>
<dbReference type="GO" id="GO:0019369">
    <property type="term" value="P:arachidonate metabolic process"/>
    <property type="evidence" value="ECO:0007669"/>
    <property type="project" value="TreeGrafter"/>
</dbReference>
<feature type="short sequence motif" description="GXSXG" evidence="5">
    <location>
        <begin position="129"/>
        <end position="133"/>
    </location>
</feature>
<dbReference type="GO" id="GO:0016020">
    <property type="term" value="C:membrane"/>
    <property type="evidence" value="ECO:0007669"/>
    <property type="project" value="TreeGrafter"/>
</dbReference>
<keyword evidence="1" id="KW-0479">Metal-binding</keyword>
<keyword evidence="4" id="KW-0443">Lipid metabolism</keyword>
<keyword evidence="3" id="KW-0862">Zinc</keyword>
<dbReference type="OrthoDB" id="194358at2759"/>
<dbReference type="PANTHER" id="PTHR24185">
    <property type="entry name" value="CALCIUM-INDEPENDENT PHOSPHOLIPASE A2-GAMMA"/>
    <property type="match status" value="1"/>
</dbReference>
<dbReference type="PROSITE" id="PS00518">
    <property type="entry name" value="ZF_RING_1"/>
    <property type="match status" value="1"/>
</dbReference>
<dbReference type="InterPro" id="IPR002641">
    <property type="entry name" value="PNPLA_dom"/>
</dbReference>
<dbReference type="GO" id="GO:0047499">
    <property type="term" value="F:calcium-independent phospholipase A2 activity"/>
    <property type="evidence" value="ECO:0007669"/>
    <property type="project" value="TreeGrafter"/>
</dbReference>
<evidence type="ECO:0000313" key="8">
    <source>
        <dbReference type="Proteomes" id="UP000799423"/>
    </source>
</evidence>
<dbReference type="PROSITE" id="PS51635">
    <property type="entry name" value="PNPLA"/>
    <property type="match status" value="1"/>
</dbReference>
<feature type="domain" description="PNPLA" evidence="6">
    <location>
        <begin position="91"/>
        <end position="135"/>
    </location>
</feature>
<evidence type="ECO:0000256" key="3">
    <source>
        <dbReference type="ARBA" id="ARBA00022833"/>
    </source>
</evidence>
<dbReference type="AlphaFoldDB" id="A0A6A7AP90"/>
<protein>
    <recommendedName>
        <fullName evidence="6">PNPLA domain-containing protein</fullName>
    </recommendedName>
</protein>
<sequence>TAVQLHKRNLGMVPINWRTMYSSQLCLYCLFRKPEHSLRCGHTLCDSCACKFGSKRQQMQYSYCISQCILCQSKGEFTVRLKPPTAGCRLLVLDGGGIRGIFTLHILHALDKYRKLPYPIYDEFDLTLGTSTGEY</sequence>
<evidence type="ECO:0000256" key="2">
    <source>
        <dbReference type="ARBA" id="ARBA00022771"/>
    </source>
</evidence>
<dbReference type="Pfam" id="PF01734">
    <property type="entry name" value="Patatin"/>
    <property type="match status" value="1"/>
</dbReference>
<dbReference type="EMBL" id="MU006417">
    <property type="protein sequence ID" value="KAF2844108.1"/>
    <property type="molecule type" value="Genomic_DNA"/>
</dbReference>
<dbReference type="PANTHER" id="PTHR24185:SF8">
    <property type="entry name" value="PNPLA DOMAIN-CONTAINING PROTEIN"/>
    <property type="match status" value="1"/>
</dbReference>
<evidence type="ECO:0000313" key="7">
    <source>
        <dbReference type="EMBL" id="KAF2844108.1"/>
    </source>
</evidence>